<evidence type="ECO:0000256" key="1">
    <source>
        <dbReference type="SAM" id="MobiDB-lite"/>
    </source>
</evidence>
<accession>A0AAW2HLM3</accession>
<gene>
    <name evidence="2" type="ORF">PYX00_007927</name>
</gene>
<name>A0AAW2HLM3_9NEOP</name>
<protein>
    <submittedName>
        <fullName evidence="2">Uncharacterized protein</fullName>
    </submittedName>
</protein>
<dbReference type="AlphaFoldDB" id="A0AAW2HLM3"/>
<organism evidence="2">
    <name type="scientific">Menopon gallinae</name>
    <name type="common">poultry shaft louse</name>
    <dbReference type="NCBI Taxonomy" id="328185"/>
    <lineage>
        <taxon>Eukaryota</taxon>
        <taxon>Metazoa</taxon>
        <taxon>Ecdysozoa</taxon>
        <taxon>Arthropoda</taxon>
        <taxon>Hexapoda</taxon>
        <taxon>Insecta</taxon>
        <taxon>Pterygota</taxon>
        <taxon>Neoptera</taxon>
        <taxon>Paraneoptera</taxon>
        <taxon>Psocodea</taxon>
        <taxon>Troctomorpha</taxon>
        <taxon>Phthiraptera</taxon>
        <taxon>Amblycera</taxon>
        <taxon>Menoponidae</taxon>
        <taxon>Menopon</taxon>
    </lineage>
</organism>
<sequence>METKKSGRNASGEEKVNSRNFRGEPGTRIRDNGNSIATENATCTCNEAGPCKKHNKKGQLLNLNSSARVQEERLFEEDNLDCWDRPTITFNHVCSVAESDQISFDKIRNSRSPSPLLEVPALKTEGKQAVRPPL</sequence>
<proteinExistence type="predicted"/>
<dbReference type="EMBL" id="JARGDH010000004">
    <property type="protein sequence ID" value="KAL0270553.1"/>
    <property type="molecule type" value="Genomic_DNA"/>
</dbReference>
<feature type="region of interest" description="Disordered" evidence="1">
    <location>
        <begin position="1"/>
        <end position="35"/>
    </location>
</feature>
<comment type="caution">
    <text evidence="2">The sequence shown here is derived from an EMBL/GenBank/DDBJ whole genome shotgun (WGS) entry which is preliminary data.</text>
</comment>
<feature type="compositionally biased region" description="Basic and acidic residues" evidence="1">
    <location>
        <begin position="1"/>
        <end position="31"/>
    </location>
</feature>
<evidence type="ECO:0000313" key="2">
    <source>
        <dbReference type="EMBL" id="KAL0270553.1"/>
    </source>
</evidence>
<reference evidence="2" key="1">
    <citation type="journal article" date="2024" name="Gigascience">
        <title>Chromosome-level genome of the poultry shaft louse Menopon gallinae provides insight into the host-switching and adaptive evolution of parasitic lice.</title>
        <authorList>
            <person name="Xu Y."/>
            <person name="Ma L."/>
            <person name="Liu S."/>
            <person name="Liang Y."/>
            <person name="Liu Q."/>
            <person name="He Z."/>
            <person name="Tian L."/>
            <person name="Duan Y."/>
            <person name="Cai W."/>
            <person name="Li H."/>
            <person name="Song F."/>
        </authorList>
    </citation>
    <scope>NUCLEOTIDE SEQUENCE</scope>
    <source>
        <strain evidence="2">Cailab_2023a</strain>
    </source>
</reference>
<feature type="region of interest" description="Disordered" evidence="1">
    <location>
        <begin position="107"/>
        <end position="134"/>
    </location>
</feature>